<protein>
    <recommendedName>
        <fullName evidence="1">Manganese lipoxygenase</fullName>
    </recommendedName>
</protein>
<gene>
    <name evidence="6" type="ORF">HGRIS_011124</name>
</gene>
<dbReference type="Gene3D" id="3.10.450.60">
    <property type="match status" value="1"/>
</dbReference>
<keyword evidence="2" id="KW-0479">Metal-binding</keyword>
<sequence>MATFEVPLVHSSEAVSLEASLKDLEEKKNLYQWSTEIYPPHIAKVPDADNRPPQNIFNPTALIETLSVVSGQCAPVTPLAICRLAPDIEMPKDFDELIKTNQKLRGPTRTEQNMLFSSNIGDRPDWDWYTDEVFAQQHLTGTNATTITLANDWVPVFQDRADAVGNEDMKKLLRSLPRNSLYVQDYSYFRSAMGLGKKQELTSGTGRYACAPVALFHLNDQGQLHPLAIVIDHKGSMADSVVIFNKRLTAKSSKLAQEKKDWPWRFAKMCVQSADWLRHEVTIHLVNTHLIEESVIVAAHRTLPPQHIVYYLLEKHWDTTLPLNALAREKLIPGVISPLAGVKGGQLLKFLSHAYTTFDWQGLHIPTDLEARGFPLAGLAKSPKFHNYAYGRNMARMWPVIRNFVEKVLTAYYTGGDAHVAEDKYIADFSKEMRSSHGANLASFPQITTLDELIDTVTMCIHIASPQHTAVNYLQHYYQVFVANKPWALYTPLPQTLEELNRYTEEEVFDSLPLKVTKDWLVGAQLPYLLSFEVVGSSSLLAYASEQAKSPDEDIAEAARGLEADLKKLQVLFQKHSDELDDKEGFGYKVMDPAMTAVSILI</sequence>
<proteinExistence type="predicted"/>
<organism evidence="6 7">
    <name type="scientific">Hohenbuehelia grisea</name>
    <dbReference type="NCBI Taxonomy" id="104357"/>
    <lineage>
        <taxon>Eukaryota</taxon>
        <taxon>Fungi</taxon>
        <taxon>Dikarya</taxon>
        <taxon>Basidiomycota</taxon>
        <taxon>Agaricomycotina</taxon>
        <taxon>Agaricomycetes</taxon>
        <taxon>Agaricomycetidae</taxon>
        <taxon>Agaricales</taxon>
        <taxon>Pleurotineae</taxon>
        <taxon>Pleurotaceae</taxon>
        <taxon>Hohenbuehelia</taxon>
    </lineage>
</organism>
<evidence type="ECO:0000259" key="5">
    <source>
        <dbReference type="PROSITE" id="PS51393"/>
    </source>
</evidence>
<keyword evidence="4" id="KW-0560">Oxidoreductase</keyword>
<evidence type="ECO:0000256" key="3">
    <source>
        <dbReference type="ARBA" id="ARBA00022964"/>
    </source>
</evidence>
<keyword evidence="3" id="KW-0223">Dioxygenase</keyword>
<dbReference type="PROSITE" id="PS51393">
    <property type="entry name" value="LIPOXYGENASE_3"/>
    <property type="match status" value="1"/>
</dbReference>
<evidence type="ECO:0000313" key="6">
    <source>
        <dbReference type="EMBL" id="KAL0948564.1"/>
    </source>
</evidence>
<comment type="caution">
    <text evidence="6">The sequence shown here is derived from an EMBL/GenBank/DDBJ whole genome shotgun (WGS) entry which is preliminary data.</text>
</comment>
<dbReference type="PANTHER" id="PTHR11771">
    <property type="entry name" value="LIPOXYGENASE"/>
    <property type="match status" value="1"/>
</dbReference>
<dbReference type="SUPFAM" id="SSF48484">
    <property type="entry name" value="Lipoxigenase"/>
    <property type="match status" value="1"/>
</dbReference>
<dbReference type="InterPro" id="IPR000907">
    <property type="entry name" value="LipOase"/>
</dbReference>
<feature type="domain" description="Lipoxygenase" evidence="5">
    <location>
        <begin position="6"/>
        <end position="602"/>
    </location>
</feature>
<keyword evidence="7" id="KW-1185">Reference proteome</keyword>
<dbReference type="EMBL" id="JASNQZ010000014">
    <property type="protein sequence ID" value="KAL0948564.1"/>
    <property type="molecule type" value="Genomic_DNA"/>
</dbReference>
<evidence type="ECO:0000256" key="4">
    <source>
        <dbReference type="ARBA" id="ARBA00023002"/>
    </source>
</evidence>
<accession>A0ABR3IZ55</accession>
<dbReference type="Pfam" id="PF00305">
    <property type="entry name" value="Lipoxygenase"/>
    <property type="match status" value="1"/>
</dbReference>
<dbReference type="InterPro" id="IPR013819">
    <property type="entry name" value="LipOase_C"/>
</dbReference>
<evidence type="ECO:0000256" key="1">
    <source>
        <dbReference type="ARBA" id="ARBA00021175"/>
    </source>
</evidence>
<reference evidence="7" key="1">
    <citation type="submission" date="2024-06" db="EMBL/GenBank/DDBJ databases">
        <title>Multi-omics analyses provide insights into the biosynthesis of the anticancer antibiotic pleurotin in Hohenbuehelia grisea.</title>
        <authorList>
            <person name="Weaver J.A."/>
            <person name="Alberti F."/>
        </authorList>
    </citation>
    <scope>NUCLEOTIDE SEQUENCE [LARGE SCALE GENOMIC DNA]</scope>
    <source>
        <strain evidence="7">T-177</strain>
    </source>
</reference>
<evidence type="ECO:0000313" key="7">
    <source>
        <dbReference type="Proteomes" id="UP001556367"/>
    </source>
</evidence>
<name>A0ABR3IZ55_9AGAR</name>
<dbReference type="InterPro" id="IPR036226">
    <property type="entry name" value="LipOase_C_sf"/>
</dbReference>
<dbReference type="Proteomes" id="UP001556367">
    <property type="component" value="Unassembled WGS sequence"/>
</dbReference>
<evidence type="ECO:0000256" key="2">
    <source>
        <dbReference type="ARBA" id="ARBA00022723"/>
    </source>
</evidence>
<dbReference type="Gene3D" id="1.20.245.10">
    <property type="entry name" value="Lipoxygenase-1, Domain 5"/>
    <property type="match status" value="1"/>
</dbReference>